<keyword evidence="5" id="KW-0325">Glycoprotein</keyword>
<dbReference type="InterPro" id="IPR001828">
    <property type="entry name" value="ANF_lig-bd_rcpt"/>
</dbReference>
<comment type="caution">
    <text evidence="7">The sequence shown here is derived from an EMBL/GenBank/DDBJ whole genome shotgun (WGS) entry which is preliminary data.</text>
</comment>
<evidence type="ECO:0000256" key="1">
    <source>
        <dbReference type="ARBA" id="ARBA00004370"/>
    </source>
</evidence>
<sequence>MMFAVDTINKDPNILPNVSLGVHILDTCSRDTYALNQSLQEAQERNVCIATAEKVPSAADEREFDNIIMKLKKKINAKGVVLFTRAEDARELQLQLRNFTMQFNVEI</sequence>
<evidence type="ECO:0000313" key="8">
    <source>
        <dbReference type="Proteomes" id="UP001162162"/>
    </source>
</evidence>
<accession>A0AAV8YLV2</accession>
<keyword evidence="2" id="KW-0812">Transmembrane</keyword>
<keyword evidence="8" id="KW-1185">Reference proteome</keyword>
<dbReference type="SUPFAM" id="SSF53822">
    <property type="entry name" value="Periplasmic binding protein-like I"/>
    <property type="match status" value="1"/>
</dbReference>
<dbReference type="AlphaFoldDB" id="A0AAV8YLV2"/>
<protein>
    <recommendedName>
        <fullName evidence="6">Receptor ligand binding region domain-containing protein</fullName>
    </recommendedName>
</protein>
<keyword evidence="3" id="KW-1133">Transmembrane helix</keyword>
<evidence type="ECO:0000256" key="3">
    <source>
        <dbReference type="ARBA" id="ARBA00022989"/>
    </source>
</evidence>
<dbReference type="Proteomes" id="UP001162162">
    <property type="component" value="Unassembled WGS sequence"/>
</dbReference>
<name>A0AAV8YLV2_9CUCU</name>
<evidence type="ECO:0000256" key="2">
    <source>
        <dbReference type="ARBA" id="ARBA00022692"/>
    </source>
</evidence>
<dbReference type="PANTHER" id="PTHR24060">
    <property type="entry name" value="METABOTROPIC GLUTAMATE RECEPTOR"/>
    <property type="match status" value="1"/>
</dbReference>
<gene>
    <name evidence="7" type="ORF">NQ318_013603</name>
</gene>
<dbReference type="InterPro" id="IPR050726">
    <property type="entry name" value="mGluR"/>
</dbReference>
<comment type="subcellular location">
    <subcellularLocation>
        <location evidence="1">Membrane</location>
    </subcellularLocation>
</comment>
<feature type="domain" description="Receptor ligand binding region" evidence="6">
    <location>
        <begin position="1"/>
        <end position="40"/>
    </location>
</feature>
<dbReference type="GO" id="GO:0016020">
    <property type="term" value="C:membrane"/>
    <property type="evidence" value="ECO:0007669"/>
    <property type="project" value="UniProtKB-SubCell"/>
</dbReference>
<dbReference type="InterPro" id="IPR028082">
    <property type="entry name" value="Peripla_BP_I"/>
</dbReference>
<evidence type="ECO:0000256" key="4">
    <source>
        <dbReference type="ARBA" id="ARBA00023136"/>
    </source>
</evidence>
<evidence type="ECO:0000259" key="6">
    <source>
        <dbReference type="Pfam" id="PF01094"/>
    </source>
</evidence>
<reference evidence="7" key="1">
    <citation type="journal article" date="2023" name="Insect Mol. Biol.">
        <title>Genome sequencing provides insights into the evolution of gene families encoding plant cell wall-degrading enzymes in longhorned beetles.</title>
        <authorList>
            <person name="Shin N.R."/>
            <person name="Okamura Y."/>
            <person name="Kirsch R."/>
            <person name="Pauchet Y."/>
        </authorList>
    </citation>
    <scope>NUCLEOTIDE SEQUENCE</scope>
    <source>
        <strain evidence="7">AMC_N1</strain>
    </source>
</reference>
<organism evidence="7 8">
    <name type="scientific">Aromia moschata</name>
    <dbReference type="NCBI Taxonomy" id="1265417"/>
    <lineage>
        <taxon>Eukaryota</taxon>
        <taxon>Metazoa</taxon>
        <taxon>Ecdysozoa</taxon>
        <taxon>Arthropoda</taxon>
        <taxon>Hexapoda</taxon>
        <taxon>Insecta</taxon>
        <taxon>Pterygota</taxon>
        <taxon>Neoptera</taxon>
        <taxon>Endopterygota</taxon>
        <taxon>Coleoptera</taxon>
        <taxon>Polyphaga</taxon>
        <taxon>Cucujiformia</taxon>
        <taxon>Chrysomeloidea</taxon>
        <taxon>Cerambycidae</taxon>
        <taxon>Cerambycinae</taxon>
        <taxon>Callichromatini</taxon>
        <taxon>Aromia</taxon>
    </lineage>
</organism>
<keyword evidence="4" id="KW-0472">Membrane</keyword>
<evidence type="ECO:0000313" key="7">
    <source>
        <dbReference type="EMBL" id="KAJ8951937.1"/>
    </source>
</evidence>
<dbReference type="Gene3D" id="3.40.50.2300">
    <property type="match status" value="2"/>
</dbReference>
<proteinExistence type="predicted"/>
<dbReference type="EMBL" id="JAPWTK010000077">
    <property type="protein sequence ID" value="KAJ8951937.1"/>
    <property type="molecule type" value="Genomic_DNA"/>
</dbReference>
<dbReference type="Pfam" id="PF01094">
    <property type="entry name" value="ANF_receptor"/>
    <property type="match status" value="1"/>
</dbReference>
<evidence type="ECO:0000256" key="5">
    <source>
        <dbReference type="ARBA" id="ARBA00023180"/>
    </source>
</evidence>